<dbReference type="SUPFAM" id="SSF50249">
    <property type="entry name" value="Nucleic acid-binding proteins"/>
    <property type="match status" value="1"/>
</dbReference>
<name>A0A482IRV4_9BURK</name>
<dbReference type="EMBL" id="CP037901">
    <property type="protein sequence ID" value="QBP11795.1"/>
    <property type="molecule type" value="Genomic_DNA"/>
</dbReference>
<organism evidence="3 4">
    <name type="scientific">Cupriavidus metallidurans</name>
    <dbReference type="NCBI Taxonomy" id="119219"/>
    <lineage>
        <taxon>Bacteria</taxon>
        <taxon>Pseudomonadati</taxon>
        <taxon>Pseudomonadota</taxon>
        <taxon>Betaproteobacteria</taxon>
        <taxon>Burkholderiales</taxon>
        <taxon>Burkholderiaceae</taxon>
        <taxon>Cupriavidus</taxon>
    </lineage>
</organism>
<dbReference type="AlphaFoldDB" id="A0A482IRV4"/>
<dbReference type="Pfam" id="PF01796">
    <property type="entry name" value="OB_ChsH2_C"/>
    <property type="match status" value="1"/>
</dbReference>
<reference evidence="3 4" key="1">
    <citation type="submission" date="2019-03" db="EMBL/GenBank/DDBJ databases">
        <title>Comparative insights into the high quality Complete genome sequence of highly metal resistant Cupriavidus metallidurans strain BS1 isolated from a gold-copper mine.</title>
        <authorList>
            <person name="Mazhar H.S."/>
            <person name="Rensing C."/>
        </authorList>
    </citation>
    <scope>NUCLEOTIDE SEQUENCE [LARGE SCALE GENOMIC DNA]</scope>
    <source>
        <strain evidence="3 4">BS1</strain>
    </source>
</reference>
<dbReference type="Gene3D" id="6.10.30.10">
    <property type="match status" value="1"/>
</dbReference>
<evidence type="ECO:0000259" key="1">
    <source>
        <dbReference type="Pfam" id="PF01796"/>
    </source>
</evidence>
<dbReference type="InterPro" id="IPR012340">
    <property type="entry name" value="NA-bd_OB-fold"/>
</dbReference>
<accession>A0A482IRV4</accession>
<keyword evidence="3" id="KW-0238">DNA-binding</keyword>
<dbReference type="PANTHER" id="PTHR34075">
    <property type="entry name" value="BLR3430 PROTEIN"/>
    <property type="match status" value="1"/>
</dbReference>
<evidence type="ECO:0000259" key="2">
    <source>
        <dbReference type="Pfam" id="PF12172"/>
    </source>
</evidence>
<proteinExistence type="predicted"/>
<protein>
    <submittedName>
        <fullName evidence="3">DNA-binding protein</fullName>
    </submittedName>
</protein>
<dbReference type="InterPro" id="IPR052513">
    <property type="entry name" value="Thioester_dehydratase-like"/>
</dbReference>
<dbReference type="GO" id="GO:0003677">
    <property type="term" value="F:DNA binding"/>
    <property type="evidence" value="ECO:0007669"/>
    <property type="project" value="UniProtKB-KW"/>
</dbReference>
<evidence type="ECO:0000313" key="3">
    <source>
        <dbReference type="EMBL" id="QBP11795.1"/>
    </source>
</evidence>
<gene>
    <name evidence="3" type="ORF">DDF84_018460</name>
</gene>
<dbReference type="Proteomes" id="UP000253772">
    <property type="component" value="Chromosome c2"/>
</dbReference>
<sequence>MPRKLPLLTPDTAPFWQGGANGVLNICHCKDCQHLFHPPALVCPRCLSAAVGPRAVSGRGTVASFTINHQPWATDLPVPYVVAIVELDERPGLRFVTNIVGSTPHEVHIGMRVQVKFEQIEDVWLPLFEAEQTAQRDDEAGN</sequence>
<dbReference type="InterPro" id="IPR022002">
    <property type="entry name" value="ChsH2_Znr"/>
</dbReference>
<dbReference type="InterPro" id="IPR002878">
    <property type="entry name" value="ChsH2_C"/>
</dbReference>
<feature type="domain" description="ChsH2 rubredoxin-like zinc ribbon" evidence="2">
    <location>
        <begin position="16"/>
        <end position="51"/>
    </location>
</feature>
<dbReference type="PANTHER" id="PTHR34075:SF5">
    <property type="entry name" value="BLR3430 PROTEIN"/>
    <property type="match status" value="1"/>
</dbReference>
<dbReference type="Pfam" id="PF12172">
    <property type="entry name" value="zf-ChsH2"/>
    <property type="match status" value="1"/>
</dbReference>
<feature type="domain" description="ChsH2 C-terminal OB-fold" evidence="1">
    <location>
        <begin position="54"/>
        <end position="118"/>
    </location>
</feature>
<dbReference type="RefSeq" id="WP_017510669.1">
    <property type="nucleotide sequence ID" value="NZ_CP037901.1"/>
</dbReference>
<evidence type="ECO:0000313" key="4">
    <source>
        <dbReference type="Proteomes" id="UP000253772"/>
    </source>
</evidence>
<dbReference type="OrthoDB" id="5514845at2"/>